<organism evidence="1 2">
    <name type="scientific">Henosepilachna vigintioctopunctata</name>
    <dbReference type="NCBI Taxonomy" id="420089"/>
    <lineage>
        <taxon>Eukaryota</taxon>
        <taxon>Metazoa</taxon>
        <taxon>Ecdysozoa</taxon>
        <taxon>Arthropoda</taxon>
        <taxon>Hexapoda</taxon>
        <taxon>Insecta</taxon>
        <taxon>Pterygota</taxon>
        <taxon>Neoptera</taxon>
        <taxon>Endopterygota</taxon>
        <taxon>Coleoptera</taxon>
        <taxon>Polyphaga</taxon>
        <taxon>Cucujiformia</taxon>
        <taxon>Coccinelloidea</taxon>
        <taxon>Coccinellidae</taxon>
        <taxon>Epilachninae</taxon>
        <taxon>Epilachnini</taxon>
        <taxon>Henosepilachna</taxon>
    </lineage>
</organism>
<evidence type="ECO:0000313" key="1">
    <source>
        <dbReference type="EMBL" id="KAK9876187.1"/>
    </source>
</evidence>
<gene>
    <name evidence="1" type="ORF">WA026_011305</name>
</gene>
<evidence type="ECO:0000313" key="2">
    <source>
        <dbReference type="Proteomes" id="UP001431783"/>
    </source>
</evidence>
<reference evidence="1 2" key="1">
    <citation type="submission" date="2023-03" db="EMBL/GenBank/DDBJ databases">
        <title>Genome insight into feeding habits of ladybird beetles.</title>
        <authorList>
            <person name="Li H.-S."/>
            <person name="Huang Y.-H."/>
            <person name="Pang H."/>
        </authorList>
    </citation>
    <scope>NUCLEOTIDE SEQUENCE [LARGE SCALE GENOMIC DNA]</scope>
    <source>
        <strain evidence="1">SYSU_2023b</strain>
        <tissue evidence="1">Whole body</tissue>
    </source>
</reference>
<comment type="caution">
    <text evidence="1">The sequence shown here is derived from an EMBL/GenBank/DDBJ whole genome shotgun (WGS) entry which is preliminary data.</text>
</comment>
<accession>A0AAW1U693</accession>
<keyword evidence="2" id="KW-1185">Reference proteome</keyword>
<protein>
    <recommendedName>
        <fullName evidence="3">Reverse transcriptase domain-containing protein</fullName>
    </recommendedName>
</protein>
<sequence length="163" mass="19401">MWKEQEFLWRLSIRDGIQELIEKLPRNLNLCKRTAAVFLDWPKTFNIVPRDWFIDTLRYHGIRGEHIRTISLEIPQEPVLVPILFLIYLKFPPKTIVNGIIVLYVYDTVFTSLGKTWEEVEEKADRTVESCTMSSEFYYADIKVSNFVGQIYQMRKSYLETQK</sequence>
<dbReference type="AlphaFoldDB" id="A0AAW1U693"/>
<name>A0AAW1U693_9CUCU</name>
<evidence type="ECO:0008006" key="3">
    <source>
        <dbReference type="Google" id="ProtNLM"/>
    </source>
</evidence>
<dbReference type="EMBL" id="JARQZJ010000035">
    <property type="protein sequence ID" value="KAK9876187.1"/>
    <property type="molecule type" value="Genomic_DNA"/>
</dbReference>
<dbReference type="Proteomes" id="UP001431783">
    <property type="component" value="Unassembled WGS sequence"/>
</dbReference>
<proteinExistence type="predicted"/>